<evidence type="ECO:0000313" key="1">
    <source>
        <dbReference type="EMBL" id="GMG29041.1"/>
    </source>
</evidence>
<dbReference type="Proteomes" id="UP001165205">
    <property type="component" value="Unassembled WGS sequence"/>
</dbReference>
<proteinExistence type="predicted"/>
<gene>
    <name evidence="1" type="ORF">Aory04_000535500</name>
</gene>
<sequence length="69" mass="7758">MQLDYYKIIHYHQGTEYRLQTISRTTLLGAGMLVPPSTYQMQAKVSNSPGSGPIFTSFSKTFAPLICRD</sequence>
<comment type="caution">
    <text evidence="1">The sequence shown here is derived from an EMBL/GenBank/DDBJ whole genome shotgun (WGS) entry which is preliminary data.</text>
</comment>
<organism evidence="1 2">
    <name type="scientific">Aspergillus oryzae</name>
    <name type="common">Yellow koji mold</name>
    <dbReference type="NCBI Taxonomy" id="5062"/>
    <lineage>
        <taxon>Eukaryota</taxon>
        <taxon>Fungi</taxon>
        <taxon>Dikarya</taxon>
        <taxon>Ascomycota</taxon>
        <taxon>Pezizomycotina</taxon>
        <taxon>Eurotiomycetes</taxon>
        <taxon>Eurotiomycetidae</taxon>
        <taxon>Eurotiales</taxon>
        <taxon>Aspergillaceae</taxon>
        <taxon>Aspergillus</taxon>
        <taxon>Aspergillus subgen. Circumdati</taxon>
    </lineage>
</organism>
<protein>
    <submittedName>
        <fullName evidence="1">Unnamed protein product</fullName>
    </submittedName>
</protein>
<reference evidence="1" key="1">
    <citation type="submission" date="2023-04" db="EMBL/GenBank/DDBJ databases">
        <title>Aspergillus oryzae NBRC 4228.</title>
        <authorList>
            <person name="Ichikawa N."/>
            <person name="Sato H."/>
            <person name="Tonouchi N."/>
        </authorList>
    </citation>
    <scope>NUCLEOTIDE SEQUENCE</scope>
    <source>
        <strain evidence="1">NBRC 4228</strain>
    </source>
</reference>
<accession>A0AAN5BX98</accession>
<evidence type="ECO:0000313" key="2">
    <source>
        <dbReference type="Proteomes" id="UP001165205"/>
    </source>
</evidence>
<dbReference type="AlphaFoldDB" id="A0AAN5BX98"/>
<dbReference type="EMBL" id="BSYA01000052">
    <property type="protein sequence ID" value="GMG29041.1"/>
    <property type="molecule type" value="Genomic_DNA"/>
</dbReference>
<name>A0AAN5BX98_ASPOZ</name>